<accession>A0A9D3M1P8</accession>
<comment type="pathway">
    <text evidence="1">Cofactor biosynthesis; NAD(+) biosynthesis.</text>
</comment>
<evidence type="ECO:0000256" key="11">
    <source>
        <dbReference type="ARBA" id="ARBA00060898"/>
    </source>
</evidence>
<dbReference type="FunFam" id="3.40.50.300:FF:000853">
    <property type="entry name" value="Nicotinamide riboside kinase 1"/>
    <property type="match status" value="1"/>
</dbReference>
<dbReference type="AlphaFoldDB" id="A0A9D3M1P8"/>
<name>A0A9D3M1P8_ANGAN</name>
<dbReference type="GO" id="GO:0019674">
    <property type="term" value="P:NAD+ metabolic process"/>
    <property type="evidence" value="ECO:0007669"/>
    <property type="project" value="UniProtKB-ARBA"/>
</dbReference>
<evidence type="ECO:0000256" key="1">
    <source>
        <dbReference type="ARBA" id="ARBA00004790"/>
    </source>
</evidence>
<evidence type="ECO:0000256" key="2">
    <source>
        <dbReference type="ARBA" id="ARBA00022642"/>
    </source>
</evidence>
<protein>
    <recommendedName>
        <fullName evidence="14">Nicotinamide riboside kinase 1</fullName>
    </recommendedName>
</protein>
<proteinExistence type="inferred from homology"/>
<evidence type="ECO:0000256" key="9">
    <source>
        <dbReference type="ARBA" id="ARBA00050738"/>
    </source>
</evidence>
<keyword evidence="3" id="KW-0808">Transferase</keyword>
<evidence type="ECO:0000256" key="3">
    <source>
        <dbReference type="ARBA" id="ARBA00022679"/>
    </source>
</evidence>
<dbReference type="GO" id="GO:0061769">
    <property type="term" value="F:nicotinate riboside kinase activity"/>
    <property type="evidence" value="ECO:0007669"/>
    <property type="project" value="UniProtKB-ARBA"/>
</dbReference>
<reference evidence="12" key="1">
    <citation type="submission" date="2021-01" db="EMBL/GenBank/DDBJ databases">
        <title>A chromosome-scale assembly of European eel, Anguilla anguilla.</title>
        <authorList>
            <person name="Henkel C."/>
            <person name="Jong-Raadsen S.A."/>
            <person name="Dufour S."/>
            <person name="Weltzien F.-A."/>
            <person name="Palstra A.P."/>
            <person name="Pelster B."/>
            <person name="Spaink H.P."/>
            <person name="Van Den Thillart G.E."/>
            <person name="Jansen H."/>
            <person name="Zahm M."/>
            <person name="Klopp C."/>
            <person name="Cedric C."/>
            <person name="Louis A."/>
            <person name="Berthelot C."/>
            <person name="Parey E."/>
            <person name="Roest Crollius H."/>
            <person name="Montfort J."/>
            <person name="Robinson-Rechavi M."/>
            <person name="Bucao C."/>
            <person name="Bouchez O."/>
            <person name="Gislard M."/>
            <person name="Lluch J."/>
            <person name="Milhes M."/>
            <person name="Lampietro C."/>
            <person name="Lopez Roques C."/>
            <person name="Donnadieu C."/>
            <person name="Braasch I."/>
            <person name="Desvignes T."/>
            <person name="Postlethwait J."/>
            <person name="Bobe J."/>
            <person name="Guiguen Y."/>
            <person name="Dirks R."/>
        </authorList>
    </citation>
    <scope>NUCLEOTIDE SEQUENCE</scope>
    <source>
        <strain evidence="12">Tag_6206</strain>
        <tissue evidence="12">Liver</tissue>
    </source>
</reference>
<keyword evidence="4" id="KW-0479">Metal-binding</keyword>
<gene>
    <name evidence="12" type="ORF">ANANG_G00194820</name>
</gene>
<keyword evidence="5" id="KW-0547">Nucleotide-binding</keyword>
<evidence type="ECO:0000256" key="4">
    <source>
        <dbReference type="ARBA" id="ARBA00022723"/>
    </source>
</evidence>
<dbReference type="Proteomes" id="UP001044222">
    <property type="component" value="Chromosome 10"/>
</dbReference>
<evidence type="ECO:0000313" key="12">
    <source>
        <dbReference type="EMBL" id="KAG5840991.1"/>
    </source>
</evidence>
<sequence>MKSLIIGIGGITNGGKSTLAKSLHEHIPNSYIVAQDTFFKDDSVVAVDSNGFKQYDVLDALHMDRMMSEVRAWQKDPASFLASRGLKPQFSRIPKAEDKVYVLIIEGFLIFNYRPLNELMDKRYFLVIPYELCKKRRCSRVYTPPDPPGYFDGHVWPMFLKNRKEMEETVTDLVYLDGMKCSEDLFSAVYEEVLLEIQKQLDAD</sequence>
<comment type="caution">
    <text evidence="12">The sequence shown here is derived from an EMBL/GenBank/DDBJ whole genome shotgun (WGS) entry which is preliminary data.</text>
</comment>
<comment type="catalytic activity">
    <reaction evidence="9">
        <text>beta-nicotinamide D-riboside + ATP = beta-nicotinamide D-ribonucleotide + ADP + H(+)</text>
        <dbReference type="Rhea" id="RHEA:14017"/>
        <dbReference type="ChEBI" id="CHEBI:14649"/>
        <dbReference type="ChEBI" id="CHEBI:15378"/>
        <dbReference type="ChEBI" id="CHEBI:15927"/>
        <dbReference type="ChEBI" id="CHEBI:30616"/>
        <dbReference type="ChEBI" id="CHEBI:456216"/>
        <dbReference type="EC" id="2.7.1.22"/>
    </reaction>
</comment>
<dbReference type="Pfam" id="PF13238">
    <property type="entry name" value="AAA_18"/>
    <property type="match status" value="1"/>
</dbReference>
<dbReference type="GO" id="GO:0050262">
    <property type="term" value="F:ribosylnicotinamide kinase activity"/>
    <property type="evidence" value="ECO:0007669"/>
    <property type="project" value="UniProtKB-EC"/>
</dbReference>
<keyword evidence="13" id="KW-1185">Reference proteome</keyword>
<keyword evidence="7" id="KW-0067">ATP-binding</keyword>
<keyword evidence="8" id="KW-0460">Magnesium</keyword>
<dbReference type="SUPFAM" id="SSF52540">
    <property type="entry name" value="P-loop containing nucleoside triphosphate hydrolases"/>
    <property type="match status" value="1"/>
</dbReference>
<evidence type="ECO:0000256" key="6">
    <source>
        <dbReference type="ARBA" id="ARBA00022777"/>
    </source>
</evidence>
<evidence type="ECO:0008006" key="14">
    <source>
        <dbReference type="Google" id="ProtNLM"/>
    </source>
</evidence>
<dbReference type="PANTHER" id="PTHR10285">
    <property type="entry name" value="URIDINE KINASE"/>
    <property type="match status" value="1"/>
</dbReference>
<comment type="catalytic activity">
    <reaction evidence="10">
        <text>beta-D-ribosylnicotinate + ATP = nicotinate beta-D-ribonucleotide + ADP + H(+)</text>
        <dbReference type="Rhea" id="RHEA:25568"/>
        <dbReference type="ChEBI" id="CHEBI:15378"/>
        <dbReference type="ChEBI" id="CHEBI:30616"/>
        <dbReference type="ChEBI" id="CHEBI:57502"/>
        <dbReference type="ChEBI" id="CHEBI:58527"/>
        <dbReference type="ChEBI" id="CHEBI:456216"/>
        <dbReference type="EC" id="2.7.1.173"/>
    </reaction>
</comment>
<dbReference type="Gene3D" id="3.40.50.300">
    <property type="entry name" value="P-loop containing nucleotide triphosphate hydrolases"/>
    <property type="match status" value="1"/>
</dbReference>
<dbReference type="InterPro" id="IPR027417">
    <property type="entry name" value="P-loop_NTPase"/>
</dbReference>
<evidence type="ECO:0000256" key="8">
    <source>
        <dbReference type="ARBA" id="ARBA00022842"/>
    </source>
</evidence>
<keyword evidence="2" id="KW-0662">Pyridine nucleotide biosynthesis</keyword>
<dbReference type="GO" id="GO:0005829">
    <property type="term" value="C:cytosol"/>
    <property type="evidence" value="ECO:0007669"/>
    <property type="project" value="UniProtKB-ARBA"/>
</dbReference>
<dbReference type="CDD" id="cd02024">
    <property type="entry name" value="NRK1"/>
    <property type="match status" value="1"/>
</dbReference>
<evidence type="ECO:0000256" key="5">
    <source>
        <dbReference type="ARBA" id="ARBA00022741"/>
    </source>
</evidence>
<dbReference type="GO" id="GO:0005524">
    <property type="term" value="F:ATP binding"/>
    <property type="evidence" value="ECO:0007669"/>
    <property type="project" value="UniProtKB-KW"/>
</dbReference>
<evidence type="ECO:0000313" key="13">
    <source>
        <dbReference type="Proteomes" id="UP001044222"/>
    </source>
</evidence>
<organism evidence="12 13">
    <name type="scientific">Anguilla anguilla</name>
    <name type="common">European freshwater eel</name>
    <name type="synonym">Muraena anguilla</name>
    <dbReference type="NCBI Taxonomy" id="7936"/>
    <lineage>
        <taxon>Eukaryota</taxon>
        <taxon>Metazoa</taxon>
        <taxon>Chordata</taxon>
        <taxon>Craniata</taxon>
        <taxon>Vertebrata</taxon>
        <taxon>Euteleostomi</taxon>
        <taxon>Actinopterygii</taxon>
        <taxon>Neopterygii</taxon>
        <taxon>Teleostei</taxon>
        <taxon>Anguilliformes</taxon>
        <taxon>Anguillidae</taxon>
        <taxon>Anguilla</taxon>
    </lineage>
</organism>
<evidence type="ECO:0000256" key="10">
    <source>
        <dbReference type="ARBA" id="ARBA00051194"/>
    </source>
</evidence>
<dbReference type="GO" id="GO:0046872">
    <property type="term" value="F:metal ion binding"/>
    <property type="evidence" value="ECO:0007669"/>
    <property type="project" value="UniProtKB-KW"/>
</dbReference>
<dbReference type="EMBL" id="JAFIRN010000010">
    <property type="protein sequence ID" value="KAG5840991.1"/>
    <property type="molecule type" value="Genomic_DNA"/>
</dbReference>
<keyword evidence="6" id="KW-0418">Kinase</keyword>
<dbReference type="GO" id="GO:0019363">
    <property type="term" value="P:pyridine nucleotide biosynthetic process"/>
    <property type="evidence" value="ECO:0007669"/>
    <property type="project" value="UniProtKB-KW"/>
</dbReference>
<evidence type="ECO:0000256" key="7">
    <source>
        <dbReference type="ARBA" id="ARBA00022840"/>
    </source>
</evidence>
<comment type="similarity">
    <text evidence="11">Belongs to the uridine kinase family. NRK subfamily.</text>
</comment>